<name>A0ABY0TG64_9PROT</name>
<reference evidence="1 2" key="1">
    <citation type="submission" date="2016-10" db="EMBL/GenBank/DDBJ databases">
        <authorList>
            <person name="Varghese N."/>
            <person name="Submissions S."/>
        </authorList>
    </citation>
    <scope>NUCLEOTIDE SEQUENCE [LARGE SCALE GENOMIC DNA]</scope>
    <source>
        <strain evidence="1 2">Nl1</strain>
    </source>
</reference>
<dbReference type="NCBIfam" id="TIGR02913">
    <property type="entry name" value="HAF_rpt"/>
    <property type="match status" value="4"/>
</dbReference>
<evidence type="ECO:0000313" key="2">
    <source>
        <dbReference type="Proteomes" id="UP000183471"/>
    </source>
</evidence>
<keyword evidence="2" id="KW-1185">Reference proteome</keyword>
<gene>
    <name evidence="1" type="ORF">SAMN05216402_2225</name>
</gene>
<evidence type="ECO:0000313" key="1">
    <source>
        <dbReference type="EMBL" id="SDQ77233.1"/>
    </source>
</evidence>
<dbReference type="PROSITE" id="PS51257">
    <property type="entry name" value="PROKAR_LIPOPROTEIN"/>
    <property type="match status" value="1"/>
</dbReference>
<sequence>MKITPGFNLRGFITAVVFLASLGCSVHTSAIELAFLIDLNSRTATDLGTLGGYESWARGINDAGQVVGNSYTAEGRWHAFITGPNGAGMKDLGVSLGGTFLGGPFTVPRGINDAGQVVGSSYTAGDSEHAFITGPNGMGTRDLGTLGSGPSYAYSINDAGQVVGYSFTAEGTIHAFITGPDGTGMRDLGTLGGENSFAKDINDAGQVGGYSSTAEGNYRLFITGPDGVGMRGLDTLGGYDNFLNGINEAGQVVGWNHLTGGGGPGFITGPNGMGIRNLGTLGGGYSEALDINDIGQVVGSTYTGEHIDFRRAFVTGPDGAGMIDLNSLVDLPGIILTEATGINNAGQIIANGYVGYVTFIPEPESHTLLLAGLVLIGSIVRYKKMSASPFSPQEPAGDKQFITSSHKDMRSKVMQDMWSHGHSIEWT</sequence>
<organism evidence="1 2">
    <name type="scientific">Nitrosospira multiformis</name>
    <dbReference type="NCBI Taxonomy" id="1231"/>
    <lineage>
        <taxon>Bacteria</taxon>
        <taxon>Pseudomonadati</taxon>
        <taxon>Pseudomonadota</taxon>
        <taxon>Betaproteobacteria</taxon>
        <taxon>Nitrosomonadales</taxon>
        <taxon>Nitrosomonadaceae</taxon>
        <taxon>Nitrosospira</taxon>
    </lineage>
</organism>
<comment type="caution">
    <text evidence="1">The sequence shown here is derived from an EMBL/GenBank/DDBJ whole genome shotgun (WGS) entry which is preliminary data.</text>
</comment>
<dbReference type="RefSeq" id="WP_074632429.1">
    <property type="nucleotide sequence ID" value="NZ_FNKY01000001.1"/>
</dbReference>
<accession>A0ABY0TG64</accession>
<dbReference type="InterPro" id="IPR014262">
    <property type="entry name" value="HAF_rpt"/>
</dbReference>
<proteinExistence type="predicted"/>
<dbReference type="Proteomes" id="UP000183471">
    <property type="component" value="Unassembled WGS sequence"/>
</dbReference>
<dbReference type="EMBL" id="FNKY01000001">
    <property type="protein sequence ID" value="SDQ77233.1"/>
    <property type="molecule type" value="Genomic_DNA"/>
</dbReference>
<protein>
    <submittedName>
        <fullName evidence="1">Probable extracellular repeat, HAF family</fullName>
    </submittedName>
</protein>